<reference evidence="1 2" key="1">
    <citation type="submission" date="2020-10" db="EMBL/GenBank/DDBJ databases">
        <title>Bacillus sp. HD4P25, an endophyte from a halophyte.</title>
        <authorList>
            <person name="Sun J.-Q."/>
        </authorList>
    </citation>
    <scope>NUCLEOTIDE SEQUENCE [LARGE SCALE GENOMIC DNA]</scope>
    <source>
        <strain evidence="1 2">YIM 93174</strain>
    </source>
</reference>
<name>A0ABR9QM72_9BACI</name>
<sequence length="75" mass="8773">MMGILKRAFHEQSTIEIIYISKGGVVSGRLIRVMEIKENTLIAYCYLRKKRRTFLIGNILSVDVPRRRGRHREAN</sequence>
<evidence type="ECO:0008006" key="3">
    <source>
        <dbReference type="Google" id="ProtNLM"/>
    </source>
</evidence>
<dbReference type="Proteomes" id="UP001516662">
    <property type="component" value="Unassembled WGS sequence"/>
</dbReference>
<protein>
    <recommendedName>
        <fullName evidence="3">Translation initiation factor 1</fullName>
    </recommendedName>
</protein>
<evidence type="ECO:0000313" key="1">
    <source>
        <dbReference type="EMBL" id="MBE4909610.1"/>
    </source>
</evidence>
<organism evidence="1 2">
    <name type="scientific">Litchfieldia luteola</name>
    <dbReference type="NCBI Taxonomy" id="682179"/>
    <lineage>
        <taxon>Bacteria</taxon>
        <taxon>Bacillati</taxon>
        <taxon>Bacillota</taxon>
        <taxon>Bacilli</taxon>
        <taxon>Bacillales</taxon>
        <taxon>Bacillaceae</taxon>
        <taxon>Litchfieldia</taxon>
    </lineage>
</organism>
<dbReference type="RefSeq" id="WP_193538426.1">
    <property type="nucleotide sequence ID" value="NZ_JADCLJ010000022.1"/>
</dbReference>
<accession>A0ABR9QM72</accession>
<evidence type="ECO:0000313" key="2">
    <source>
        <dbReference type="Proteomes" id="UP001516662"/>
    </source>
</evidence>
<dbReference type="EMBL" id="JADCLJ010000022">
    <property type="protein sequence ID" value="MBE4909610.1"/>
    <property type="molecule type" value="Genomic_DNA"/>
</dbReference>
<keyword evidence="2" id="KW-1185">Reference proteome</keyword>
<gene>
    <name evidence="1" type="ORF">IMZ08_16275</name>
</gene>
<comment type="caution">
    <text evidence="1">The sequence shown here is derived from an EMBL/GenBank/DDBJ whole genome shotgun (WGS) entry which is preliminary data.</text>
</comment>
<proteinExistence type="predicted"/>